<dbReference type="Proteomes" id="UP001332243">
    <property type="component" value="Unassembled WGS sequence"/>
</dbReference>
<accession>A0ABU7S4B6</accession>
<feature type="transmembrane region" description="Helical" evidence="1">
    <location>
        <begin position="233"/>
        <end position="258"/>
    </location>
</feature>
<keyword evidence="1" id="KW-0472">Membrane</keyword>
<evidence type="ECO:0008006" key="4">
    <source>
        <dbReference type="Google" id="ProtNLM"/>
    </source>
</evidence>
<gene>
    <name evidence="2" type="ORF">V1633_32675</name>
</gene>
<evidence type="ECO:0000256" key="1">
    <source>
        <dbReference type="SAM" id="Phobius"/>
    </source>
</evidence>
<feature type="transmembrane region" description="Helical" evidence="1">
    <location>
        <begin position="409"/>
        <end position="432"/>
    </location>
</feature>
<evidence type="ECO:0000313" key="3">
    <source>
        <dbReference type="Proteomes" id="UP001332243"/>
    </source>
</evidence>
<protein>
    <recommendedName>
        <fullName evidence="4">Secreted protein</fullName>
    </recommendedName>
</protein>
<reference evidence="2 3" key="1">
    <citation type="submission" date="2024-01" db="EMBL/GenBank/DDBJ databases">
        <title>Genome insights into Plantactinospora sonchi sp. nov.</title>
        <authorList>
            <person name="Wang L."/>
        </authorList>
    </citation>
    <scope>NUCLEOTIDE SEQUENCE [LARGE SCALE GENOMIC DNA]</scope>
    <source>
        <strain evidence="2 3">NEAU-QY2</strain>
    </source>
</reference>
<comment type="caution">
    <text evidence="2">The sequence shown here is derived from an EMBL/GenBank/DDBJ whole genome shotgun (WGS) entry which is preliminary data.</text>
</comment>
<keyword evidence="3" id="KW-1185">Reference proteome</keyword>
<organism evidence="2 3">
    <name type="scientific">Plantactinospora sonchi</name>
    <dbReference type="NCBI Taxonomy" id="1544735"/>
    <lineage>
        <taxon>Bacteria</taxon>
        <taxon>Bacillati</taxon>
        <taxon>Actinomycetota</taxon>
        <taxon>Actinomycetes</taxon>
        <taxon>Micromonosporales</taxon>
        <taxon>Micromonosporaceae</taxon>
        <taxon>Plantactinospora</taxon>
    </lineage>
</organism>
<feature type="transmembrane region" description="Helical" evidence="1">
    <location>
        <begin position="32"/>
        <end position="52"/>
    </location>
</feature>
<keyword evidence="1" id="KW-0812">Transmembrane</keyword>
<proteinExistence type="predicted"/>
<name>A0ABU7S4B6_9ACTN</name>
<keyword evidence="1" id="KW-1133">Transmembrane helix</keyword>
<sequence>MPAQPAPSRPSPPGALQRLTAPLHQTPGRLTAILATVVVLGLLTGLAALVGVRQRADLVHGVTARSGELLVAAQNLYRALSDADATAASAFLSNGLEPPVLRERYQRDLADAAAALTVVSAATDGRSVSAIARITARLPVYSGLVETARSYNRQGLPLGVAYLQEASGLMRDELLPAAQELYTAASDELDAARDRAAGFPWIATLLGLATLAGLVLTQIYLMRRTNRLLNVGLLVSTGSLVLLVGWLAVSAIAAGGYLQASRDDGSAQMNLLAEARIAGLQARADEALTLVARGNGAAFEENFGVVMERLAGTDGNGGLLGQARAAASDQATRQAVETAILKTQAWTVTHRQVRLHDEAGDYEKAVQTTVGSEGLTTAAIFTQLDEALAQAITHNGERFEREAASAGRALTGADVGMVGLTLLVLVGAVLGIQRRIAEYR</sequence>
<evidence type="ECO:0000313" key="2">
    <source>
        <dbReference type="EMBL" id="MEE6263244.1"/>
    </source>
</evidence>
<feature type="transmembrane region" description="Helical" evidence="1">
    <location>
        <begin position="199"/>
        <end position="221"/>
    </location>
</feature>
<dbReference type="EMBL" id="JAZGQK010000035">
    <property type="protein sequence ID" value="MEE6263244.1"/>
    <property type="molecule type" value="Genomic_DNA"/>
</dbReference>
<dbReference type="RefSeq" id="WP_331218181.1">
    <property type="nucleotide sequence ID" value="NZ_JAZGQK010000035.1"/>
</dbReference>